<dbReference type="RefSeq" id="WP_062088702.1">
    <property type="nucleotide sequence ID" value="NZ_FCOK02000032.1"/>
</dbReference>
<dbReference type="Proteomes" id="UP000054683">
    <property type="component" value="Unassembled WGS sequence"/>
</dbReference>
<dbReference type="Pfam" id="PF04965">
    <property type="entry name" value="GPW_gp25"/>
    <property type="match status" value="1"/>
</dbReference>
<evidence type="ECO:0000313" key="3">
    <source>
        <dbReference type="Proteomes" id="UP000054683"/>
    </source>
</evidence>
<dbReference type="AlphaFoldDB" id="A0A158HK27"/>
<evidence type="ECO:0000313" key="2">
    <source>
        <dbReference type="EMBL" id="SAL44748.1"/>
    </source>
</evidence>
<protein>
    <submittedName>
        <fullName evidence="2">GPW/gp25 family protein</fullName>
    </submittedName>
</protein>
<organism evidence="2 3">
    <name type="scientific">Caballeronia udeis</name>
    <dbReference type="NCBI Taxonomy" id="1232866"/>
    <lineage>
        <taxon>Bacteria</taxon>
        <taxon>Pseudomonadati</taxon>
        <taxon>Pseudomonadota</taxon>
        <taxon>Betaproteobacteria</taxon>
        <taxon>Burkholderiales</taxon>
        <taxon>Burkholderiaceae</taxon>
        <taxon>Caballeronia</taxon>
    </lineage>
</organism>
<dbReference type="Gene3D" id="3.10.450.40">
    <property type="match status" value="1"/>
</dbReference>
<gene>
    <name evidence="2" type="ORF">AWB69_04525</name>
</gene>
<dbReference type="NCBIfam" id="TIGR03357">
    <property type="entry name" value="VI_zyme"/>
    <property type="match status" value="1"/>
</dbReference>
<dbReference type="InterPro" id="IPR007048">
    <property type="entry name" value="IraD/Gp25-like"/>
</dbReference>
<sequence>MTRSGPSLYDMLLGHINGDALDDHDDNTLEILSVLENLRRILNTRAGTLKHLPNYGLPDLTTVYRNLPVSAHQLKAQMEATLLVYEPRIRSIDLELMPAQPGMVVSYEMTCHLKKRGLVRFGTHYQPEGRTVLAWLRPSAGNA</sequence>
<dbReference type="EMBL" id="FCOK02000032">
    <property type="protein sequence ID" value="SAL44748.1"/>
    <property type="molecule type" value="Genomic_DNA"/>
</dbReference>
<name>A0A158HK27_9BURK</name>
<dbReference type="SUPFAM" id="SSF160719">
    <property type="entry name" value="gpW/gp25-like"/>
    <property type="match status" value="1"/>
</dbReference>
<reference evidence="2 3" key="1">
    <citation type="submission" date="2016-01" db="EMBL/GenBank/DDBJ databases">
        <authorList>
            <person name="Oliw E.H."/>
        </authorList>
    </citation>
    <scope>NUCLEOTIDE SEQUENCE [LARGE SCALE GENOMIC DNA]</scope>
    <source>
        <strain evidence="2">LMG 27134</strain>
    </source>
</reference>
<feature type="domain" description="IraD/Gp25-like" evidence="1">
    <location>
        <begin position="33"/>
        <end position="100"/>
    </location>
</feature>
<accession>A0A158HK27</accession>
<dbReference type="OrthoDB" id="1524306at2"/>
<dbReference type="InterPro" id="IPR017737">
    <property type="entry name" value="TssE1-like"/>
</dbReference>
<evidence type="ECO:0000259" key="1">
    <source>
        <dbReference type="Pfam" id="PF04965"/>
    </source>
</evidence>
<proteinExistence type="predicted"/>